<feature type="domain" description="BON" evidence="1">
    <location>
        <begin position="76"/>
        <end position="142"/>
    </location>
</feature>
<gene>
    <name evidence="2" type="ORF">WAT24_12790</name>
</gene>
<dbReference type="PROSITE" id="PS50914">
    <property type="entry name" value="BON"/>
    <property type="match status" value="1"/>
</dbReference>
<protein>
    <submittedName>
        <fullName evidence="2">BON domain-containing protein</fullName>
    </submittedName>
</protein>
<evidence type="ECO:0000313" key="3">
    <source>
        <dbReference type="Proteomes" id="UP001381174"/>
    </source>
</evidence>
<reference evidence="2 3" key="1">
    <citation type="journal article" date="2014" name="Int. J. Syst. Evol. Microbiol.">
        <title>Fulvimonas yonginensis sp. nov., isolated from greenhouse soil, and emended description of the genus Fulvimonas.</title>
        <authorList>
            <person name="Ahn J.H."/>
            <person name="Kim S.J."/>
            <person name="Weon H.Y."/>
            <person name="Hong S.B."/>
            <person name="Seok S.J."/>
            <person name="Kwon S.W."/>
        </authorList>
    </citation>
    <scope>NUCLEOTIDE SEQUENCE [LARGE SCALE GENOMIC DNA]</scope>
    <source>
        <strain evidence="2 3">KACC 16952</strain>
    </source>
</reference>
<dbReference type="RefSeq" id="WP_336808276.1">
    <property type="nucleotide sequence ID" value="NZ_JBBBNY010000010.1"/>
</dbReference>
<comment type="caution">
    <text evidence="2">The sequence shown here is derived from an EMBL/GenBank/DDBJ whole genome shotgun (WGS) entry which is preliminary data.</text>
</comment>
<dbReference type="Pfam" id="PF04972">
    <property type="entry name" value="BON"/>
    <property type="match status" value="1"/>
</dbReference>
<evidence type="ECO:0000259" key="1">
    <source>
        <dbReference type="PROSITE" id="PS50914"/>
    </source>
</evidence>
<accession>A0ABU8JEN0</accession>
<dbReference type="EMBL" id="JBBBNY010000010">
    <property type="protein sequence ID" value="MEI7037638.1"/>
    <property type="molecule type" value="Genomic_DNA"/>
</dbReference>
<sequence length="150" mass="16147">MKHLIKLATAFAAGAITMYMLDPVAGRRRRALARDKAVSAGHEVEDYARGKVRHAADRLHGAAAQMQARMRDEPVDDEQLQDRIRSQLGHLVAQPGKVEVHVENGVVTLSGSAKLSEVDQLVASVAGMLGVESVDNRLAVGHAQASQTQH</sequence>
<keyword evidence="3" id="KW-1185">Reference proteome</keyword>
<dbReference type="Proteomes" id="UP001381174">
    <property type="component" value="Unassembled WGS sequence"/>
</dbReference>
<dbReference type="Gene3D" id="3.30.1340.30">
    <property type="match status" value="1"/>
</dbReference>
<dbReference type="InterPro" id="IPR007055">
    <property type="entry name" value="BON_dom"/>
</dbReference>
<name>A0ABU8JEN0_9GAMM</name>
<proteinExistence type="predicted"/>
<organism evidence="2 3">
    <name type="scientific">Fulvimonas yonginensis</name>
    <dbReference type="NCBI Taxonomy" id="1495200"/>
    <lineage>
        <taxon>Bacteria</taxon>
        <taxon>Pseudomonadati</taxon>
        <taxon>Pseudomonadota</taxon>
        <taxon>Gammaproteobacteria</taxon>
        <taxon>Lysobacterales</taxon>
        <taxon>Rhodanobacteraceae</taxon>
        <taxon>Fulvimonas</taxon>
    </lineage>
</organism>
<evidence type="ECO:0000313" key="2">
    <source>
        <dbReference type="EMBL" id="MEI7037638.1"/>
    </source>
</evidence>